<evidence type="ECO:0000313" key="1">
    <source>
        <dbReference type="EMBL" id="CAI3997319.1"/>
    </source>
</evidence>
<dbReference type="EMBL" id="CAMXCT030002321">
    <property type="protein sequence ID" value="CAL4784631.1"/>
    <property type="molecule type" value="Genomic_DNA"/>
</dbReference>
<protein>
    <submittedName>
        <fullName evidence="1">Uncharacterized protein</fullName>
    </submittedName>
</protein>
<comment type="caution">
    <text evidence="1">The sequence shown here is derived from an EMBL/GenBank/DDBJ whole genome shotgun (WGS) entry which is preliminary data.</text>
</comment>
<evidence type="ECO:0000313" key="2">
    <source>
        <dbReference type="EMBL" id="CAL1150694.1"/>
    </source>
</evidence>
<reference evidence="2" key="2">
    <citation type="submission" date="2024-04" db="EMBL/GenBank/DDBJ databases">
        <authorList>
            <person name="Chen Y."/>
            <person name="Shah S."/>
            <person name="Dougan E. K."/>
            <person name="Thang M."/>
            <person name="Chan C."/>
        </authorList>
    </citation>
    <scope>NUCLEOTIDE SEQUENCE [LARGE SCALE GENOMIC DNA]</scope>
</reference>
<dbReference type="EMBL" id="CAMXCT020002321">
    <property type="protein sequence ID" value="CAL1150694.1"/>
    <property type="molecule type" value="Genomic_DNA"/>
</dbReference>
<reference evidence="1" key="1">
    <citation type="submission" date="2022-10" db="EMBL/GenBank/DDBJ databases">
        <authorList>
            <person name="Chen Y."/>
            <person name="Dougan E. K."/>
            <person name="Chan C."/>
            <person name="Rhodes N."/>
            <person name="Thang M."/>
        </authorList>
    </citation>
    <scope>NUCLEOTIDE SEQUENCE</scope>
</reference>
<accession>A0A9P1CS54</accession>
<dbReference type="EMBL" id="CAMXCT010002321">
    <property type="protein sequence ID" value="CAI3997319.1"/>
    <property type="molecule type" value="Genomic_DNA"/>
</dbReference>
<proteinExistence type="predicted"/>
<keyword evidence="3" id="KW-1185">Reference proteome</keyword>
<sequence length="225" mass="24582">NLLKHQGAAVDHHPLLQTLLSELLFSAGGVCYCARRSQRLLCRLLVAKQGLKARNHGTTARIGKAPDNTGERHGQVTQMGKGIAVEDQGQRILYQERHGQVTQMGKGIAVEDQGQRILYQERHGQVTQMGKGIAVEDQGQRILYQERHGQVTQMGKGIAVEDQGQRILYQVGSAQFPTVKRSQGPVFFQMTLVAFPCAPGNLLKHQAAAVDGALLQTLLSEKSDG</sequence>
<dbReference type="AlphaFoldDB" id="A0A9P1CS54"/>
<gene>
    <name evidence="1" type="ORF">C1SCF055_LOCUS23709</name>
</gene>
<feature type="non-terminal residue" evidence="1">
    <location>
        <position position="225"/>
    </location>
</feature>
<dbReference type="Proteomes" id="UP001152797">
    <property type="component" value="Unassembled WGS sequence"/>
</dbReference>
<organism evidence="1">
    <name type="scientific">Cladocopium goreaui</name>
    <dbReference type="NCBI Taxonomy" id="2562237"/>
    <lineage>
        <taxon>Eukaryota</taxon>
        <taxon>Sar</taxon>
        <taxon>Alveolata</taxon>
        <taxon>Dinophyceae</taxon>
        <taxon>Suessiales</taxon>
        <taxon>Symbiodiniaceae</taxon>
        <taxon>Cladocopium</taxon>
    </lineage>
</organism>
<evidence type="ECO:0000313" key="3">
    <source>
        <dbReference type="Proteomes" id="UP001152797"/>
    </source>
</evidence>
<name>A0A9P1CS54_9DINO</name>